<proteinExistence type="predicted"/>
<evidence type="ECO:0000313" key="3">
    <source>
        <dbReference type="Proteomes" id="UP000315700"/>
    </source>
</evidence>
<evidence type="ECO:0000313" key="2">
    <source>
        <dbReference type="EMBL" id="QDT56564.1"/>
    </source>
</evidence>
<protein>
    <recommendedName>
        <fullName evidence="4">ABC-2 family transporter protein</fullName>
    </recommendedName>
</protein>
<dbReference type="EMBL" id="CP036271">
    <property type="protein sequence ID" value="QDT56564.1"/>
    <property type="molecule type" value="Genomic_DNA"/>
</dbReference>
<accession>A0A517SKC1</accession>
<dbReference type="InParanoid" id="A0A517SKC1"/>
<keyword evidence="3" id="KW-1185">Reference proteome</keyword>
<reference evidence="2 3" key="1">
    <citation type="submission" date="2019-02" db="EMBL/GenBank/DDBJ databases">
        <title>Deep-cultivation of Planctomycetes and their phenomic and genomic characterization uncovers novel biology.</title>
        <authorList>
            <person name="Wiegand S."/>
            <person name="Jogler M."/>
            <person name="Boedeker C."/>
            <person name="Pinto D."/>
            <person name="Vollmers J."/>
            <person name="Rivas-Marin E."/>
            <person name="Kohn T."/>
            <person name="Peeters S.H."/>
            <person name="Heuer A."/>
            <person name="Rast P."/>
            <person name="Oberbeckmann S."/>
            <person name="Bunk B."/>
            <person name="Jeske O."/>
            <person name="Meyerdierks A."/>
            <person name="Storesund J.E."/>
            <person name="Kallscheuer N."/>
            <person name="Luecker S."/>
            <person name="Lage O.M."/>
            <person name="Pohl T."/>
            <person name="Merkel B.J."/>
            <person name="Hornburger P."/>
            <person name="Mueller R.-W."/>
            <person name="Bruemmer F."/>
            <person name="Labrenz M."/>
            <person name="Spormann A.M."/>
            <person name="Op den Camp H."/>
            <person name="Overmann J."/>
            <person name="Amann R."/>
            <person name="Jetten M.S.M."/>
            <person name="Mascher T."/>
            <person name="Medema M.H."/>
            <person name="Devos D.P."/>
            <person name="Kaster A.-K."/>
            <person name="Ovreas L."/>
            <person name="Rohde M."/>
            <person name="Galperin M.Y."/>
            <person name="Jogler C."/>
        </authorList>
    </citation>
    <scope>NUCLEOTIDE SEQUENCE [LARGE SCALE GENOMIC DNA]</scope>
    <source>
        <strain evidence="2 3">Pan44</strain>
    </source>
</reference>
<keyword evidence="1" id="KW-1133">Transmembrane helix</keyword>
<dbReference type="OrthoDB" id="245813at2"/>
<sequence length="466" mass="51175">MGLLTTVFAWVSGWNEVSKRDQLCEAAVQQNSDARTLLIAAFEPGPELEQILGRSLSEADSARATTVQMSATSPYLLARADELWSTCRFSWPLAPLSVRAFPSHPARFQLAGTSSVATIRHEPFLNPALTIAGPFDVSLLIVAAFPLAVIVLTYDLISGEREAGRLRILQIQSRSIFALGLTRCAIAVGILTVAIMAPVIALTIFAWPSRISEVLIPLLMLTLAVLAYGLAWGALAFLVNSRGASSTANGVVLVLCWGIWIVAVPSAVDLWVSSRDVATSPSRLASIESDMSRRAEADGERLLAEYRKIHPELAFDPDDLQQAIVCQEVAVTSQIRHEMHGRLHEQFEALRSRDAARMRSAWLSPAIAIQIAVDELAEASESHHVKFAEETLAYQDQLIEYFARPTFQNRELQRRDIEAMPVFQVETRGWRGDRSVLTTVLSSLCVWCIGLVIAGRAMMTVRAADN</sequence>
<feature type="transmembrane region" description="Helical" evidence="1">
    <location>
        <begin position="214"/>
        <end position="239"/>
    </location>
</feature>
<feature type="transmembrane region" description="Helical" evidence="1">
    <location>
        <begin position="177"/>
        <end position="208"/>
    </location>
</feature>
<keyword evidence="1" id="KW-0472">Membrane</keyword>
<dbReference type="Pfam" id="PF12040">
    <property type="entry name" value="DUF3526"/>
    <property type="match status" value="1"/>
</dbReference>
<dbReference type="InterPro" id="IPR021913">
    <property type="entry name" value="DUF3526"/>
</dbReference>
<dbReference type="AlphaFoldDB" id="A0A517SKC1"/>
<organism evidence="2 3">
    <name type="scientific">Caulifigura coniformis</name>
    <dbReference type="NCBI Taxonomy" id="2527983"/>
    <lineage>
        <taxon>Bacteria</taxon>
        <taxon>Pseudomonadati</taxon>
        <taxon>Planctomycetota</taxon>
        <taxon>Planctomycetia</taxon>
        <taxon>Planctomycetales</taxon>
        <taxon>Planctomycetaceae</taxon>
        <taxon>Caulifigura</taxon>
    </lineage>
</organism>
<name>A0A517SKC1_9PLAN</name>
<dbReference type="RefSeq" id="WP_145034027.1">
    <property type="nucleotide sequence ID" value="NZ_CP036271.1"/>
</dbReference>
<keyword evidence="1" id="KW-0812">Transmembrane</keyword>
<feature type="transmembrane region" description="Helical" evidence="1">
    <location>
        <begin position="436"/>
        <end position="454"/>
    </location>
</feature>
<gene>
    <name evidence="2" type="ORF">Pan44_46200</name>
</gene>
<dbReference type="Proteomes" id="UP000315700">
    <property type="component" value="Chromosome"/>
</dbReference>
<evidence type="ECO:0000256" key="1">
    <source>
        <dbReference type="SAM" id="Phobius"/>
    </source>
</evidence>
<evidence type="ECO:0008006" key="4">
    <source>
        <dbReference type="Google" id="ProtNLM"/>
    </source>
</evidence>
<dbReference type="KEGG" id="ccos:Pan44_46200"/>
<feature type="transmembrane region" description="Helical" evidence="1">
    <location>
        <begin position="251"/>
        <end position="272"/>
    </location>
</feature>